<sequence length="334" mass="38769">MVDDLADLTPRRFLRHPILKSFLRQELPHLVNPTLADWHVSLANREHVKSYIKQAQEVHYPFGTGWKGVINLKSYQDARLPKEHHYIRRTLALPLNSEPTDSDEDEEISPQARKDDRLRIIVCMTPEASRRLLASGRYLQSDIGFRRIIGFKEFEVAGMERDANTSIIYCRIYLNRMTAQAHQRVFEEIEAIVFEDTGKRLQWHHLHATDLEDGLDCMILSWTADQHRGQAKGLGLHLQKLASAMPPKPDLYESERLLQDLSPYEHLHRNFRVCTVHYFRLVKLCATTEQVRWLMRSLVCMEHPDWDGTIQMISDHGGKAAQGTALPSLELLMY</sequence>
<comment type="caution">
    <text evidence="1">The sequence shown here is derived from an EMBL/GenBank/DDBJ whole genome shotgun (WGS) entry which is preliminary data.</text>
</comment>
<evidence type="ECO:0000313" key="1">
    <source>
        <dbReference type="EMBL" id="KAF7378229.1"/>
    </source>
</evidence>
<dbReference type="OrthoDB" id="3268409at2759"/>
<organism evidence="1 2">
    <name type="scientific">Mycena sanguinolenta</name>
    <dbReference type="NCBI Taxonomy" id="230812"/>
    <lineage>
        <taxon>Eukaryota</taxon>
        <taxon>Fungi</taxon>
        <taxon>Dikarya</taxon>
        <taxon>Basidiomycota</taxon>
        <taxon>Agaricomycotina</taxon>
        <taxon>Agaricomycetes</taxon>
        <taxon>Agaricomycetidae</taxon>
        <taxon>Agaricales</taxon>
        <taxon>Marasmiineae</taxon>
        <taxon>Mycenaceae</taxon>
        <taxon>Mycena</taxon>
    </lineage>
</organism>
<evidence type="ECO:0000313" key="2">
    <source>
        <dbReference type="Proteomes" id="UP000623467"/>
    </source>
</evidence>
<reference evidence="1" key="1">
    <citation type="submission" date="2020-05" db="EMBL/GenBank/DDBJ databases">
        <title>Mycena genomes resolve the evolution of fungal bioluminescence.</title>
        <authorList>
            <person name="Tsai I.J."/>
        </authorList>
    </citation>
    <scope>NUCLEOTIDE SEQUENCE</scope>
    <source>
        <strain evidence="1">160909Yilan</strain>
    </source>
</reference>
<keyword evidence="2" id="KW-1185">Reference proteome</keyword>
<name>A0A8H6ZJ18_9AGAR</name>
<gene>
    <name evidence="1" type="ORF">MSAN_00247800</name>
</gene>
<dbReference type="AlphaFoldDB" id="A0A8H6ZJ18"/>
<dbReference type="Proteomes" id="UP000623467">
    <property type="component" value="Unassembled WGS sequence"/>
</dbReference>
<dbReference type="EMBL" id="JACAZH010000001">
    <property type="protein sequence ID" value="KAF7378229.1"/>
    <property type="molecule type" value="Genomic_DNA"/>
</dbReference>
<accession>A0A8H6ZJ18</accession>
<proteinExistence type="predicted"/>
<protein>
    <submittedName>
        <fullName evidence="1">Uncharacterized protein</fullName>
    </submittedName>
</protein>